<keyword evidence="4 5" id="KW-0472">Membrane</keyword>
<keyword evidence="8" id="KW-1185">Reference proteome</keyword>
<dbReference type="EMBL" id="JACVVK020000419">
    <property type="protein sequence ID" value="KAK7474981.1"/>
    <property type="molecule type" value="Genomic_DNA"/>
</dbReference>
<accession>A0ABD0JJB9</accession>
<organism evidence="7 8">
    <name type="scientific">Batillaria attramentaria</name>
    <dbReference type="NCBI Taxonomy" id="370345"/>
    <lineage>
        <taxon>Eukaryota</taxon>
        <taxon>Metazoa</taxon>
        <taxon>Spiralia</taxon>
        <taxon>Lophotrochozoa</taxon>
        <taxon>Mollusca</taxon>
        <taxon>Gastropoda</taxon>
        <taxon>Caenogastropoda</taxon>
        <taxon>Sorbeoconcha</taxon>
        <taxon>Cerithioidea</taxon>
        <taxon>Batillariidae</taxon>
        <taxon>Batillaria</taxon>
    </lineage>
</organism>
<dbReference type="InterPro" id="IPR017452">
    <property type="entry name" value="GPCR_Rhodpsn_7TM"/>
</dbReference>
<keyword evidence="2 5" id="KW-0812">Transmembrane</keyword>
<evidence type="ECO:0000256" key="1">
    <source>
        <dbReference type="ARBA" id="ARBA00004370"/>
    </source>
</evidence>
<evidence type="ECO:0000313" key="7">
    <source>
        <dbReference type="EMBL" id="KAK7474981.1"/>
    </source>
</evidence>
<keyword evidence="3 5" id="KW-1133">Transmembrane helix</keyword>
<comment type="subcellular location">
    <subcellularLocation>
        <location evidence="1">Membrane</location>
    </subcellularLocation>
</comment>
<evidence type="ECO:0000256" key="2">
    <source>
        <dbReference type="ARBA" id="ARBA00022692"/>
    </source>
</evidence>
<evidence type="ECO:0000313" key="8">
    <source>
        <dbReference type="Proteomes" id="UP001519460"/>
    </source>
</evidence>
<feature type="non-terminal residue" evidence="7">
    <location>
        <position position="1"/>
    </location>
</feature>
<dbReference type="AlphaFoldDB" id="A0ABD0JJB9"/>
<dbReference type="GO" id="GO:0016020">
    <property type="term" value="C:membrane"/>
    <property type="evidence" value="ECO:0007669"/>
    <property type="project" value="UniProtKB-SubCell"/>
</dbReference>
<comment type="caution">
    <text evidence="7">The sequence shown here is derived from an EMBL/GenBank/DDBJ whole genome shotgun (WGS) entry which is preliminary data.</text>
</comment>
<name>A0ABD0JJB9_9CAEN</name>
<feature type="transmembrane region" description="Helical" evidence="5">
    <location>
        <begin position="38"/>
        <end position="61"/>
    </location>
</feature>
<reference evidence="7 8" key="1">
    <citation type="journal article" date="2023" name="Sci. Data">
        <title>Genome assembly of the Korean intertidal mud-creeper Batillaria attramentaria.</title>
        <authorList>
            <person name="Patra A.K."/>
            <person name="Ho P.T."/>
            <person name="Jun S."/>
            <person name="Lee S.J."/>
            <person name="Kim Y."/>
            <person name="Won Y.J."/>
        </authorList>
    </citation>
    <scope>NUCLEOTIDE SEQUENCE [LARGE SCALE GENOMIC DNA]</scope>
    <source>
        <strain evidence="7">Wonlab-2016</strain>
    </source>
</reference>
<evidence type="ECO:0000256" key="5">
    <source>
        <dbReference type="SAM" id="Phobius"/>
    </source>
</evidence>
<evidence type="ECO:0000256" key="3">
    <source>
        <dbReference type="ARBA" id="ARBA00022989"/>
    </source>
</evidence>
<evidence type="ECO:0000259" key="6">
    <source>
        <dbReference type="PROSITE" id="PS50262"/>
    </source>
</evidence>
<dbReference type="Gene3D" id="1.20.1070.10">
    <property type="entry name" value="Rhodopsin 7-helix transmembrane proteins"/>
    <property type="match status" value="1"/>
</dbReference>
<sequence>SYIWTWPRLALWNGPSARPALGTFSQPSPVFAQDDEQLTFLCILFAMIVIGNILVIMAIALSPKRRSRMNIFIMNLAIA</sequence>
<dbReference type="PRINTS" id="PR00237">
    <property type="entry name" value="GPCRRHODOPSN"/>
</dbReference>
<evidence type="ECO:0000256" key="4">
    <source>
        <dbReference type="ARBA" id="ARBA00023136"/>
    </source>
</evidence>
<protein>
    <recommendedName>
        <fullName evidence="6">G-protein coupled receptors family 1 profile domain-containing protein</fullName>
    </recommendedName>
</protein>
<dbReference type="PROSITE" id="PS50262">
    <property type="entry name" value="G_PROTEIN_RECEP_F1_2"/>
    <property type="match status" value="1"/>
</dbReference>
<dbReference type="Proteomes" id="UP001519460">
    <property type="component" value="Unassembled WGS sequence"/>
</dbReference>
<gene>
    <name evidence="7" type="ORF">BaRGS_00033792</name>
</gene>
<dbReference type="InterPro" id="IPR000276">
    <property type="entry name" value="GPCR_Rhodpsn"/>
</dbReference>
<feature type="domain" description="G-protein coupled receptors family 1 profile" evidence="6">
    <location>
        <begin position="51"/>
        <end position="79"/>
    </location>
</feature>
<proteinExistence type="predicted"/>
<dbReference type="SUPFAM" id="SSF81321">
    <property type="entry name" value="Family A G protein-coupled receptor-like"/>
    <property type="match status" value="1"/>
</dbReference>
<feature type="non-terminal residue" evidence="7">
    <location>
        <position position="79"/>
    </location>
</feature>